<keyword evidence="10 12" id="KW-0449">Lipoprotein</keyword>
<evidence type="ECO:0000256" key="3">
    <source>
        <dbReference type="ARBA" id="ARBA00022475"/>
    </source>
</evidence>
<dbReference type="GO" id="GO:0005576">
    <property type="term" value="C:extracellular region"/>
    <property type="evidence" value="ECO:0007669"/>
    <property type="project" value="TreeGrafter"/>
</dbReference>
<evidence type="ECO:0000313" key="13">
    <source>
        <dbReference type="Ensembl" id="ENSPMGP00000016826.1"/>
    </source>
</evidence>
<evidence type="ECO:0000256" key="5">
    <source>
        <dbReference type="ARBA" id="ARBA00022729"/>
    </source>
</evidence>
<reference evidence="13" key="2">
    <citation type="submission" date="2025-09" db="UniProtKB">
        <authorList>
            <consortium name="Ensembl"/>
        </authorList>
    </citation>
    <scope>IDENTIFICATION</scope>
</reference>
<keyword evidence="14" id="KW-1185">Reference proteome</keyword>
<keyword evidence="6 12" id="KW-0654">Proteoglycan</keyword>
<keyword evidence="8" id="KW-0325">Glycoprotein</keyword>
<comment type="similarity">
    <text evidence="2 11">Belongs to the glypican family.</text>
</comment>
<dbReference type="GO" id="GO:1905475">
    <property type="term" value="P:regulation of protein localization to membrane"/>
    <property type="evidence" value="ECO:0007669"/>
    <property type="project" value="TreeGrafter"/>
</dbReference>
<keyword evidence="3" id="KW-1003">Cell membrane</keyword>
<evidence type="ECO:0000256" key="10">
    <source>
        <dbReference type="ARBA" id="ARBA00023288"/>
    </source>
</evidence>
<dbReference type="InterPro" id="IPR019803">
    <property type="entry name" value="Glypican_CS"/>
</dbReference>
<dbReference type="STRING" id="409849.ENSPMGP00000016826"/>
<evidence type="ECO:0000256" key="7">
    <source>
        <dbReference type="ARBA" id="ARBA00023136"/>
    </source>
</evidence>
<dbReference type="Proteomes" id="UP000261520">
    <property type="component" value="Unplaced"/>
</dbReference>
<evidence type="ECO:0000256" key="6">
    <source>
        <dbReference type="ARBA" id="ARBA00022974"/>
    </source>
</evidence>
<name>A0A3B4AK96_9GOBI</name>
<evidence type="ECO:0000256" key="9">
    <source>
        <dbReference type="ARBA" id="ARBA00023207"/>
    </source>
</evidence>
<keyword evidence="5" id="KW-0732">Signal</keyword>
<reference evidence="13" key="1">
    <citation type="submission" date="2025-08" db="UniProtKB">
        <authorList>
            <consortium name="Ensembl"/>
        </authorList>
    </citation>
    <scope>IDENTIFICATION</scope>
</reference>
<dbReference type="GO" id="GO:0016477">
    <property type="term" value="P:cell migration"/>
    <property type="evidence" value="ECO:0007669"/>
    <property type="project" value="TreeGrafter"/>
</dbReference>
<dbReference type="PANTHER" id="PTHR10822:SF12">
    <property type="entry name" value="GLYPICAN-5"/>
    <property type="match status" value="1"/>
</dbReference>
<keyword evidence="9 12" id="KW-0357">Heparan sulfate</keyword>
<dbReference type="Ensembl" id="ENSPMGT00000017963.1">
    <property type="protein sequence ID" value="ENSPMGP00000016826.1"/>
    <property type="gene ID" value="ENSPMGG00000013804.1"/>
</dbReference>
<keyword evidence="4 12" id="KW-0336">GPI-anchor</keyword>
<proteinExistence type="inferred from homology"/>
<dbReference type="GO" id="GO:0009986">
    <property type="term" value="C:cell surface"/>
    <property type="evidence" value="ECO:0007669"/>
    <property type="project" value="TreeGrafter"/>
</dbReference>
<dbReference type="PROSITE" id="PS01207">
    <property type="entry name" value="GLYPICAN"/>
    <property type="match status" value="1"/>
</dbReference>
<comment type="function">
    <text evidence="12">Cell surface proteoglycan.</text>
</comment>
<dbReference type="GO" id="GO:0090263">
    <property type="term" value="P:positive regulation of canonical Wnt signaling pathway"/>
    <property type="evidence" value="ECO:0007669"/>
    <property type="project" value="TreeGrafter"/>
</dbReference>
<evidence type="ECO:0000256" key="8">
    <source>
        <dbReference type="ARBA" id="ARBA00023180"/>
    </source>
</evidence>
<keyword evidence="7 12" id="KW-0472">Membrane</keyword>
<evidence type="ECO:0000256" key="12">
    <source>
        <dbReference type="RuleBase" id="RU003519"/>
    </source>
</evidence>
<dbReference type="AlphaFoldDB" id="A0A3B4AK96"/>
<organism evidence="13 14">
    <name type="scientific">Periophthalmus magnuspinnatus</name>
    <dbReference type="NCBI Taxonomy" id="409849"/>
    <lineage>
        <taxon>Eukaryota</taxon>
        <taxon>Metazoa</taxon>
        <taxon>Chordata</taxon>
        <taxon>Craniata</taxon>
        <taxon>Vertebrata</taxon>
        <taxon>Euteleostomi</taxon>
        <taxon>Actinopterygii</taxon>
        <taxon>Neopterygii</taxon>
        <taxon>Teleostei</taxon>
        <taxon>Neoteleostei</taxon>
        <taxon>Acanthomorphata</taxon>
        <taxon>Gobiaria</taxon>
        <taxon>Gobiiformes</taxon>
        <taxon>Gobioidei</taxon>
        <taxon>Gobiidae</taxon>
        <taxon>Oxudercinae</taxon>
        <taxon>Periophthalmus</taxon>
    </lineage>
</organism>
<dbReference type="GO" id="GO:0005886">
    <property type="term" value="C:plasma membrane"/>
    <property type="evidence" value="ECO:0007669"/>
    <property type="project" value="UniProtKB-SubCell"/>
</dbReference>
<evidence type="ECO:0000256" key="1">
    <source>
        <dbReference type="ARBA" id="ARBA00004609"/>
    </source>
</evidence>
<comment type="subcellular location">
    <subcellularLocation>
        <location evidence="1 12">Cell membrane</location>
        <topology evidence="1 12">Lipid-anchor</topology>
        <topology evidence="1 12">GPI-anchor</topology>
    </subcellularLocation>
</comment>
<evidence type="ECO:0000256" key="11">
    <source>
        <dbReference type="RuleBase" id="RU003518"/>
    </source>
</evidence>
<sequence>EIFEQLMNQAENRTMSALRESYRNVADRAAEPVQELFTDIGLHLLGSELDVDDSVRRFFDSLFPLVYERLIDPGLGDVSPAYGECLRGARREVRPFGQAPHVLTDHISRSGTSGKLLLQALHLGIEVINTTDHLQLSRECRRGLLKMSYCPHCQGLTESRPCMGYCLNVMRGCLASLAEIDVHWREFVRSLEGLCSRMQGPQDLEQVLLGVHTLLHEAVGNAQKNGPRISTQVRDLRKHGTFRLGPDVLVRTQRCSHEQEKVAQCKEKVRNQEVFHANLRDFLSGLRFYRTYYGGLADQLCVSDLSRSDGTPCWNGTHIVHRFVNARI</sequence>
<dbReference type="PANTHER" id="PTHR10822">
    <property type="entry name" value="GLYPICAN"/>
    <property type="match status" value="1"/>
</dbReference>
<protein>
    <submittedName>
        <fullName evidence="13">Uncharacterized protein</fullName>
    </submittedName>
</protein>
<dbReference type="Pfam" id="PF01153">
    <property type="entry name" value="Glypican"/>
    <property type="match status" value="1"/>
</dbReference>
<dbReference type="GO" id="GO:0098552">
    <property type="term" value="C:side of membrane"/>
    <property type="evidence" value="ECO:0007669"/>
    <property type="project" value="UniProtKB-KW"/>
</dbReference>
<dbReference type="InterPro" id="IPR001863">
    <property type="entry name" value="Glypican"/>
</dbReference>
<accession>A0A3B4AK96</accession>
<evidence type="ECO:0000256" key="2">
    <source>
        <dbReference type="ARBA" id="ARBA00010260"/>
    </source>
</evidence>
<evidence type="ECO:0000256" key="4">
    <source>
        <dbReference type="ARBA" id="ARBA00022622"/>
    </source>
</evidence>
<evidence type="ECO:0000313" key="14">
    <source>
        <dbReference type="Proteomes" id="UP000261520"/>
    </source>
</evidence>